<dbReference type="Pfam" id="PF08125">
    <property type="entry name" value="Mannitol_dh_C"/>
    <property type="match status" value="1"/>
</dbReference>
<dbReference type="Pfam" id="PF01232">
    <property type="entry name" value="Mannitol_dh"/>
    <property type="match status" value="1"/>
</dbReference>
<dbReference type="PROSITE" id="PS00974">
    <property type="entry name" value="MANNITOL_DHGENASE"/>
    <property type="match status" value="1"/>
</dbReference>
<feature type="domain" description="Mannitol dehydrogenase C-terminal" evidence="4">
    <location>
        <begin position="270"/>
        <end position="454"/>
    </location>
</feature>
<dbReference type="InterPro" id="IPR036291">
    <property type="entry name" value="NAD(P)-bd_dom_sf"/>
</dbReference>
<sequence>MSEHNRLVHFGIGAFHRGHQAYYLHLLNQQLPEAERWYYTDVNLREETRAIPEALGKQNGRFHFKRIAPDGNADYIEITSIDRVEDASSDPSIINTIFNDDAVKAITITVTEGGYYLTESDDLNLTHPEIAHDIQVVKSGNGKPKTLFGYLTLALLVRQKMPNGAITVATCDNLRDNGNRLEHAFAQFVEATGLDDLTQWISDNVTFPCSMVDRITPVPPKDLTEEIDRVVGKKDLCPIMGEDFEQWVIESKFAAEFPPLEKVGVTFTDKVHAFEETKIRILNGGHFGLSYVGALRGYKTYDENVRDDELNELLKQYHQREVIPTIYDHPFDLENYRQVIVLRFSNTFIADSIERIAMDSISKFPQFILPTIKLNLERGYVPTAAMTLVSHWYCFLALYLNGRFQFNYKDPYLHIAEKWMQESDPVKAFLADPDIWQGLNKRFPLFGEQLEAQIKQTLDGYQERYP</sequence>
<dbReference type="PANTHER" id="PTHR43362:SF1">
    <property type="entry name" value="MANNITOL DEHYDROGENASE 2-RELATED"/>
    <property type="match status" value="1"/>
</dbReference>
<dbReference type="InterPro" id="IPR013131">
    <property type="entry name" value="Mannitol_DH_N"/>
</dbReference>
<dbReference type="PRINTS" id="PR00084">
    <property type="entry name" value="MTLDHDRGNASE"/>
</dbReference>
<keyword evidence="1 5" id="KW-0560">Oxidoreductase</keyword>
<dbReference type="InterPro" id="IPR013328">
    <property type="entry name" value="6PGD_dom2"/>
</dbReference>
<dbReference type="Gene3D" id="3.40.50.720">
    <property type="entry name" value="NAD(P)-binding Rossmann-like Domain"/>
    <property type="match status" value="1"/>
</dbReference>
<dbReference type="STRING" id="1796497.GCE9029_03435"/>
<dbReference type="InterPro" id="IPR000669">
    <property type="entry name" value="Mannitol_DH"/>
</dbReference>
<dbReference type="EMBL" id="FIZX01000002">
    <property type="protein sequence ID" value="CZF82783.1"/>
    <property type="molecule type" value="Genomic_DNA"/>
</dbReference>
<dbReference type="InterPro" id="IPR050988">
    <property type="entry name" value="Mannitol_DH/Oxidoreductase"/>
</dbReference>
<protein>
    <submittedName>
        <fullName evidence="5">Polyol:NADP oxidoreductase</fullName>
        <ecNumber evidence="5">1.1.1.-</ecNumber>
    </submittedName>
</protein>
<dbReference type="SUPFAM" id="SSF51735">
    <property type="entry name" value="NAD(P)-binding Rossmann-fold domains"/>
    <property type="match status" value="1"/>
</dbReference>
<dbReference type="InterPro" id="IPR008927">
    <property type="entry name" value="6-PGluconate_DH-like_C_sf"/>
</dbReference>
<keyword evidence="6" id="KW-1185">Reference proteome</keyword>
<dbReference type="SUPFAM" id="SSF48179">
    <property type="entry name" value="6-phosphogluconate dehydrogenase C-terminal domain-like"/>
    <property type="match status" value="1"/>
</dbReference>
<proteinExistence type="predicted"/>
<dbReference type="InterPro" id="IPR013118">
    <property type="entry name" value="Mannitol_DH_C"/>
</dbReference>
<evidence type="ECO:0000259" key="3">
    <source>
        <dbReference type="Pfam" id="PF01232"/>
    </source>
</evidence>
<dbReference type="AlphaFoldDB" id="A0A128F7K4"/>
<dbReference type="InterPro" id="IPR023027">
    <property type="entry name" value="Mannitol_DH_CS"/>
</dbReference>
<dbReference type="Proteomes" id="UP000071641">
    <property type="component" value="Unassembled WGS sequence"/>
</dbReference>
<dbReference type="EC" id="1.1.1.-" evidence="5"/>
<name>A0A128F7K4_9GAMM</name>
<dbReference type="GO" id="GO:0016616">
    <property type="term" value="F:oxidoreductase activity, acting on the CH-OH group of donors, NAD or NADP as acceptor"/>
    <property type="evidence" value="ECO:0007669"/>
    <property type="project" value="TreeGrafter"/>
</dbReference>
<feature type="domain" description="Mannitol dehydrogenase N-terminal" evidence="3">
    <location>
        <begin position="6"/>
        <end position="262"/>
    </location>
</feature>
<evidence type="ECO:0000313" key="6">
    <source>
        <dbReference type="Proteomes" id="UP000071641"/>
    </source>
</evidence>
<dbReference type="PANTHER" id="PTHR43362">
    <property type="entry name" value="MANNITOL DEHYDROGENASE DSF1-RELATED"/>
    <property type="match status" value="1"/>
</dbReference>
<dbReference type="Gene3D" id="1.10.1040.10">
    <property type="entry name" value="N-(1-d-carboxylethyl)-l-norvaline Dehydrogenase, domain 2"/>
    <property type="match status" value="1"/>
</dbReference>
<dbReference type="RefSeq" id="WP_062665038.1">
    <property type="nucleotide sequence ID" value="NZ_FIZX01000002.1"/>
</dbReference>
<keyword evidence="2" id="KW-0520">NAD</keyword>
<accession>A0A128F7K4</accession>
<evidence type="ECO:0000313" key="5">
    <source>
        <dbReference type="EMBL" id="CZF82783.1"/>
    </source>
</evidence>
<evidence type="ECO:0000256" key="2">
    <source>
        <dbReference type="ARBA" id="ARBA00023027"/>
    </source>
</evidence>
<gene>
    <name evidence="5" type="primary">por</name>
    <name evidence="5" type="ORF">GCE9029_03435</name>
</gene>
<evidence type="ECO:0000256" key="1">
    <source>
        <dbReference type="ARBA" id="ARBA00023002"/>
    </source>
</evidence>
<dbReference type="GO" id="GO:0019594">
    <property type="term" value="P:mannitol metabolic process"/>
    <property type="evidence" value="ECO:0007669"/>
    <property type="project" value="InterPro"/>
</dbReference>
<evidence type="ECO:0000259" key="4">
    <source>
        <dbReference type="Pfam" id="PF08125"/>
    </source>
</evidence>
<dbReference type="OrthoDB" id="271711at2"/>
<reference evidence="6" key="1">
    <citation type="submission" date="2016-02" db="EMBL/GenBank/DDBJ databases">
        <authorList>
            <person name="Rodrigo-Torres Lidia"/>
            <person name="Arahal R.David."/>
        </authorList>
    </citation>
    <scope>NUCLEOTIDE SEQUENCE [LARGE SCALE GENOMIC DNA]</scope>
    <source>
        <strain evidence="6">CECT 9029</strain>
    </source>
</reference>
<organism evidence="5 6">
    <name type="scientific">Grimontia celer</name>
    <dbReference type="NCBI Taxonomy" id="1796497"/>
    <lineage>
        <taxon>Bacteria</taxon>
        <taxon>Pseudomonadati</taxon>
        <taxon>Pseudomonadota</taxon>
        <taxon>Gammaproteobacteria</taxon>
        <taxon>Vibrionales</taxon>
        <taxon>Vibrionaceae</taxon>
        <taxon>Grimontia</taxon>
    </lineage>
</organism>